<sequence>MMLLVATHLLAVAIGVVCTWAYARIKIAEIKRDDLSFRMAPTISNSIEDAIRRAGV</sequence>
<accession>A0ABV7KEZ1</accession>
<evidence type="ECO:0000313" key="1">
    <source>
        <dbReference type="EMBL" id="MFC3208108.1"/>
    </source>
</evidence>
<comment type="caution">
    <text evidence="1">The sequence shown here is derived from an EMBL/GenBank/DDBJ whole genome shotgun (WGS) entry which is preliminary data.</text>
</comment>
<dbReference type="Proteomes" id="UP001595583">
    <property type="component" value="Unassembled WGS sequence"/>
</dbReference>
<evidence type="ECO:0000313" key="2">
    <source>
        <dbReference type="Proteomes" id="UP001595583"/>
    </source>
</evidence>
<organism evidence="1 2">
    <name type="scientific">Aquamicrobium soli</name>
    <dbReference type="NCBI Taxonomy" id="1811518"/>
    <lineage>
        <taxon>Bacteria</taxon>
        <taxon>Pseudomonadati</taxon>
        <taxon>Pseudomonadota</taxon>
        <taxon>Alphaproteobacteria</taxon>
        <taxon>Hyphomicrobiales</taxon>
        <taxon>Phyllobacteriaceae</taxon>
        <taxon>Aquamicrobium</taxon>
    </lineage>
</organism>
<proteinExistence type="predicted"/>
<keyword evidence="2" id="KW-1185">Reference proteome</keyword>
<gene>
    <name evidence="1" type="ORF">ACFOHJ_17940</name>
</gene>
<dbReference type="EMBL" id="JBHRTK010000016">
    <property type="protein sequence ID" value="MFC3208108.1"/>
    <property type="molecule type" value="Genomic_DNA"/>
</dbReference>
<name>A0ABV7KEZ1_9HYPH</name>
<protein>
    <submittedName>
        <fullName evidence="1">Uncharacterized protein</fullName>
    </submittedName>
</protein>
<reference evidence="2" key="1">
    <citation type="journal article" date="2019" name="Int. J. Syst. Evol. Microbiol.">
        <title>The Global Catalogue of Microorganisms (GCM) 10K type strain sequencing project: providing services to taxonomists for standard genome sequencing and annotation.</title>
        <authorList>
            <consortium name="The Broad Institute Genomics Platform"/>
            <consortium name="The Broad Institute Genome Sequencing Center for Infectious Disease"/>
            <person name="Wu L."/>
            <person name="Ma J."/>
        </authorList>
    </citation>
    <scope>NUCLEOTIDE SEQUENCE [LARGE SCALE GENOMIC DNA]</scope>
    <source>
        <strain evidence="2">KCTC 52165</strain>
    </source>
</reference>
<dbReference type="RefSeq" id="WP_378222942.1">
    <property type="nucleotide sequence ID" value="NZ_JBHRTK010000016.1"/>
</dbReference>